<reference evidence="3" key="1">
    <citation type="submission" date="2016-11" db="UniProtKB">
        <authorList>
            <consortium name="WormBaseParasite"/>
        </authorList>
    </citation>
    <scope>IDENTIFICATION</scope>
</reference>
<feature type="transmembrane region" description="Helical" evidence="1">
    <location>
        <begin position="64"/>
        <end position="91"/>
    </location>
</feature>
<evidence type="ECO:0000313" key="3">
    <source>
        <dbReference type="WBParaSite" id="Hba_18956"/>
    </source>
</evidence>
<keyword evidence="1" id="KW-0812">Transmembrane</keyword>
<organism evidence="2 3">
    <name type="scientific">Heterorhabditis bacteriophora</name>
    <name type="common">Entomopathogenic nematode worm</name>
    <dbReference type="NCBI Taxonomy" id="37862"/>
    <lineage>
        <taxon>Eukaryota</taxon>
        <taxon>Metazoa</taxon>
        <taxon>Ecdysozoa</taxon>
        <taxon>Nematoda</taxon>
        <taxon>Chromadorea</taxon>
        <taxon>Rhabditida</taxon>
        <taxon>Rhabditina</taxon>
        <taxon>Rhabditomorpha</taxon>
        <taxon>Strongyloidea</taxon>
        <taxon>Heterorhabditidae</taxon>
        <taxon>Heterorhabditis</taxon>
    </lineage>
</organism>
<name>A0A1I7XN89_HETBA</name>
<feature type="transmembrane region" description="Helical" evidence="1">
    <location>
        <begin position="135"/>
        <end position="156"/>
    </location>
</feature>
<feature type="transmembrane region" description="Helical" evidence="1">
    <location>
        <begin position="97"/>
        <end position="119"/>
    </location>
</feature>
<keyword evidence="2" id="KW-1185">Reference proteome</keyword>
<dbReference type="WBParaSite" id="Hba_18956">
    <property type="protein sequence ID" value="Hba_18956"/>
    <property type="gene ID" value="Hba_18956"/>
</dbReference>
<proteinExistence type="predicted"/>
<accession>A0A1I7XN89</accession>
<evidence type="ECO:0000256" key="1">
    <source>
        <dbReference type="SAM" id="Phobius"/>
    </source>
</evidence>
<keyword evidence="1" id="KW-1133">Transmembrane helix</keyword>
<dbReference type="Proteomes" id="UP000095283">
    <property type="component" value="Unplaced"/>
</dbReference>
<keyword evidence="1" id="KW-0472">Membrane</keyword>
<dbReference type="AlphaFoldDB" id="A0A1I7XN89"/>
<protein>
    <submittedName>
        <fullName evidence="3">Tetraspanin</fullName>
    </submittedName>
</protein>
<sequence length="226" mass="25766">MASIYGKDVQIMNDQLDYYSCFPPQDGRISNHRNEIQVIEEEAVECTPDMCTHPMALLRWFQMLMFFILQWLVQITCGNYTCTMIMNVFGYTAMGQLFVLLILLLMSIICALILVAFSLNGHRAFGSIVLAVERIYARLGIILFVIAGILGTWMAILTTDPEVNYQGRGYFHIRGQWIAASNYPFTGKKYKETVTLASSDQPDVFNRKPGTHMGTNQHYFTTQNMV</sequence>
<evidence type="ECO:0000313" key="2">
    <source>
        <dbReference type="Proteomes" id="UP000095283"/>
    </source>
</evidence>